<sequence>MVDIPIRITQKVLIIEDDQDLAKMYKNHLEGVGCQVLHVDDGRKGFETAKAEKPDVILLDLRLPGMYGIDVLKLLKGDPDTKKIVVFVLTNMLYPDERENIKDLGAVDIFIKAETTPGKISDLIKQYFAK</sequence>
<protein>
    <recommendedName>
        <fullName evidence="3">Response regulatory domain-containing protein</fullName>
    </recommendedName>
</protein>
<dbReference type="InterPro" id="IPR050595">
    <property type="entry name" value="Bact_response_regulator"/>
</dbReference>
<feature type="modified residue" description="4-aspartylphosphate" evidence="2">
    <location>
        <position position="60"/>
    </location>
</feature>
<dbReference type="PROSITE" id="PS50110">
    <property type="entry name" value="RESPONSE_REGULATORY"/>
    <property type="match status" value="1"/>
</dbReference>
<evidence type="ECO:0000256" key="1">
    <source>
        <dbReference type="ARBA" id="ARBA00022553"/>
    </source>
</evidence>
<dbReference type="EMBL" id="MHQY01000008">
    <property type="protein sequence ID" value="OHA14402.1"/>
    <property type="molecule type" value="Genomic_DNA"/>
</dbReference>
<accession>A0A1G2LU47</accession>
<evidence type="ECO:0000313" key="5">
    <source>
        <dbReference type="Proteomes" id="UP000177171"/>
    </source>
</evidence>
<dbReference type="GO" id="GO:0000160">
    <property type="term" value="P:phosphorelay signal transduction system"/>
    <property type="evidence" value="ECO:0007669"/>
    <property type="project" value="InterPro"/>
</dbReference>
<dbReference type="Proteomes" id="UP000177171">
    <property type="component" value="Unassembled WGS sequence"/>
</dbReference>
<dbReference type="AlphaFoldDB" id="A0A1G2LU47"/>
<comment type="caution">
    <text evidence="4">The sequence shown here is derived from an EMBL/GenBank/DDBJ whole genome shotgun (WGS) entry which is preliminary data.</text>
</comment>
<dbReference type="Pfam" id="PF00072">
    <property type="entry name" value="Response_reg"/>
    <property type="match status" value="1"/>
</dbReference>
<dbReference type="PANTHER" id="PTHR44591">
    <property type="entry name" value="STRESS RESPONSE REGULATOR PROTEIN 1"/>
    <property type="match status" value="1"/>
</dbReference>
<dbReference type="InterPro" id="IPR001789">
    <property type="entry name" value="Sig_transdc_resp-reg_receiver"/>
</dbReference>
<dbReference type="InterPro" id="IPR011006">
    <property type="entry name" value="CheY-like_superfamily"/>
</dbReference>
<evidence type="ECO:0000256" key="2">
    <source>
        <dbReference type="PROSITE-ProRule" id="PRU00169"/>
    </source>
</evidence>
<dbReference type="SMART" id="SM00448">
    <property type="entry name" value="REC"/>
    <property type="match status" value="1"/>
</dbReference>
<evidence type="ECO:0000313" key="4">
    <source>
        <dbReference type="EMBL" id="OHA14402.1"/>
    </source>
</evidence>
<dbReference type="PANTHER" id="PTHR44591:SF3">
    <property type="entry name" value="RESPONSE REGULATORY DOMAIN-CONTAINING PROTEIN"/>
    <property type="match status" value="1"/>
</dbReference>
<keyword evidence="1 2" id="KW-0597">Phosphoprotein</keyword>
<organism evidence="4 5">
    <name type="scientific">Candidatus Sungbacteria bacterium RIFCSPLOWO2_12_FULL_41_11</name>
    <dbReference type="NCBI Taxonomy" id="1802286"/>
    <lineage>
        <taxon>Bacteria</taxon>
        <taxon>Candidatus Sungiibacteriota</taxon>
    </lineage>
</organism>
<evidence type="ECO:0000259" key="3">
    <source>
        <dbReference type="PROSITE" id="PS50110"/>
    </source>
</evidence>
<dbReference type="Gene3D" id="3.40.50.2300">
    <property type="match status" value="1"/>
</dbReference>
<name>A0A1G2LU47_9BACT</name>
<gene>
    <name evidence="4" type="ORF">A3G49_02110</name>
</gene>
<reference evidence="4 5" key="1">
    <citation type="journal article" date="2016" name="Nat. Commun.">
        <title>Thousands of microbial genomes shed light on interconnected biogeochemical processes in an aquifer system.</title>
        <authorList>
            <person name="Anantharaman K."/>
            <person name="Brown C.T."/>
            <person name="Hug L.A."/>
            <person name="Sharon I."/>
            <person name="Castelle C.J."/>
            <person name="Probst A.J."/>
            <person name="Thomas B.C."/>
            <person name="Singh A."/>
            <person name="Wilkins M.J."/>
            <person name="Karaoz U."/>
            <person name="Brodie E.L."/>
            <person name="Williams K.H."/>
            <person name="Hubbard S.S."/>
            <person name="Banfield J.F."/>
        </authorList>
    </citation>
    <scope>NUCLEOTIDE SEQUENCE [LARGE SCALE GENOMIC DNA]</scope>
</reference>
<dbReference type="SUPFAM" id="SSF52172">
    <property type="entry name" value="CheY-like"/>
    <property type="match status" value="1"/>
</dbReference>
<feature type="domain" description="Response regulatory" evidence="3">
    <location>
        <begin position="11"/>
        <end position="127"/>
    </location>
</feature>
<proteinExistence type="predicted"/>